<accession>A0A2S5RHW8</accession>
<evidence type="ECO:0000256" key="11">
    <source>
        <dbReference type="ARBA" id="ARBA00032707"/>
    </source>
</evidence>
<dbReference type="OrthoDB" id="9808289at2"/>
<reference evidence="15 16" key="1">
    <citation type="submission" date="2017-11" db="EMBL/GenBank/DDBJ databases">
        <title>Comparative genomic analysis of Holospora spp., intranuclear symbionts of paramecia.</title>
        <authorList>
            <person name="Garushyants S.K."/>
            <person name="Beliavskaya A."/>
            <person name="Malko D.B."/>
            <person name="Logacheva M.D."/>
            <person name="Rautian M.S."/>
            <person name="Gelfand M.S."/>
        </authorList>
    </citation>
    <scope>NUCLEOTIDE SEQUENCE [LARGE SCALE GENOMIC DNA]</scope>
    <source>
        <strain evidence="16">02AZ16</strain>
    </source>
</reference>
<evidence type="ECO:0000256" key="12">
    <source>
        <dbReference type="ARBA" id="ARBA00032932"/>
    </source>
</evidence>
<feature type="transmembrane region" description="Helical" evidence="14">
    <location>
        <begin position="111"/>
        <end position="127"/>
    </location>
</feature>
<dbReference type="AlphaFoldDB" id="A0A2S5RHW8"/>
<dbReference type="Pfam" id="PF02673">
    <property type="entry name" value="BacA"/>
    <property type="match status" value="1"/>
</dbReference>
<evidence type="ECO:0000256" key="6">
    <source>
        <dbReference type="ARBA" id="ARBA00022692"/>
    </source>
</evidence>
<dbReference type="InterPro" id="IPR003824">
    <property type="entry name" value="UppP"/>
</dbReference>
<evidence type="ECO:0000256" key="2">
    <source>
        <dbReference type="ARBA" id="ARBA00010621"/>
    </source>
</evidence>
<protein>
    <recommendedName>
        <fullName evidence="4">Undecaprenyl-diphosphatase</fullName>
        <ecNumber evidence="3">3.6.1.27</ecNumber>
    </recommendedName>
    <alternativeName>
        <fullName evidence="12">Bacitracin resistance protein</fullName>
    </alternativeName>
    <alternativeName>
        <fullName evidence="11">Undecaprenyl pyrophosphate phosphatase</fullName>
    </alternativeName>
</protein>
<comment type="catalytic activity">
    <reaction evidence="13">
        <text>di-trans,octa-cis-undecaprenyl diphosphate + H2O = di-trans,octa-cis-undecaprenyl phosphate + phosphate + H(+)</text>
        <dbReference type="Rhea" id="RHEA:28094"/>
        <dbReference type="ChEBI" id="CHEBI:15377"/>
        <dbReference type="ChEBI" id="CHEBI:15378"/>
        <dbReference type="ChEBI" id="CHEBI:43474"/>
        <dbReference type="ChEBI" id="CHEBI:58405"/>
        <dbReference type="ChEBI" id="CHEBI:60392"/>
        <dbReference type="EC" id="3.6.1.27"/>
    </reaction>
</comment>
<proteinExistence type="inferred from homology"/>
<comment type="caution">
    <text evidence="15">The sequence shown here is derived from an EMBL/GenBank/DDBJ whole genome shotgun (WGS) entry which is preliminary data.</text>
</comment>
<evidence type="ECO:0000256" key="7">
    <source>
        <dbReference type="ARBA" id="ARBA00022801"/>
    </source>
</evidence>
<evidence type="ECO:0000256" key="10">
    <source>
        <dbReference type="ARBA" id="ARBA00023251"/>
    </source>
</evidence>
<evidence type="ECO:0000256" key="4">
    <source>
        <dbReference type="ARBA" id="ARBA00021581"/>
    </source>
</evidence>
<dbReference type="GO" id="GO:0005886">
    <property type="term" value="C:plasma membrane"/>
    <property type="evidence" value="ECO:0007669"/>
    <property type="project" value="UniProtKB-SubCell"/>
</dbReference>
<gene>
    <name evidence="15" type="ORF">HCUR_00068</name>
</gene>
<dbReference type="RefSeq" id="WP_104206265.1">
    <property type="nucleotide sequence ID" value="NZ_PHHC01000013.1"/>
</dbReference>
<feature type="transmembrane region" description="Helical" evidence="14">
    <location>
        <begin position="244"/>
        <end position="263"/>
    </location>
</feature>
<dbReference type="EC" id="3.6.1.27" evidence="3"/>
<name>A0A2S5RHW8_9PROT</name>
<dbReference type="PANTHER" id="PTHR30622">
    <property type="entry name" value="UNDECAPRENYL-DIPHOSPHATASE"/>
    <property type="match status" value="1"/>
</dbReference>
<keyword evidence="5" id="KW-1003">Cell membrane</keyword>
<comment type="similarity">
    <text evidence="2">Belongs to the UppP family.</text>
</comment>
<evidence type="ECO:0000256" key="5">
    <source>
        <dbReference type="ARBA" id="ARBA00022475"/>
    </source>
</evidence>
<dbReference type="EMBL" id="PHHC01000013">
    <property type="protein sequence ID" value="PPE06916.1"/>
    <property type="molecule type" value="Genomic_DNA"/>
</dbReference>
<keyword evidence="7" id="KW-0378">Hydrolase</keyword>
<keyword evidence="8 14" id="KW-1133">Transmembrane helix</keyword>
<keyword evidence="10" id="KW-0046">Antibiotic resistance</keyword>
<sequence length="267" mass="30232">MEHFLWVYGLVQGVTEAIPVSSSSHIRLVALWMSHLPSLALESALHIGTGLAFCGAYPSSIVKIFIGFGHILKRKYSTPEARWWIFSTLASLPVLILGGILHVLHLRLQRVDIIAFLCAGFGLLLWWCDEYGPRFYSIKLENFQKGWVQRACILGTLQMCALFPGVSRLGACLLACRCLGYSRGESLRISIALGIISIFACVTLEAPQWISLNFTSYLWIQIIGITFVTCWGTLWIFRYYINRISFLWFFIYRCGLAIILLYSCILS</sequence>
<evidence type="ECO:0000313" key="15">
    <source>
        <dbReference type="EMBL" id="PPE06916.1"/>
    </source>
</evidence>
<evidence type="ECO:0000256" key="3">
    <source>
        <dbReference type="ARBA" id="ARBA00012374"/>
    </source>
</evidence>
<evidence type="ECO:0000256" key="8">
    <source>
        <dbReference type="ARBA" id="ARBA00022989"/>
    </source>
</evidence>
<keyword evidence="16" id="KW-1185">Reference proteome</keyword>
<feature type="transmembrane region" description="Helical" evidence="14">
    <location>
        <begin position="216"/>
        <end position="237"/>
    </location>
</feature>
<dbReference type="PANTHER" id="PTHR30622:SF2">
    <property type="entry name" value="UNDECAPRENYL-DIPHOSPHATASE"/>
    <property type="match status" value="1"/>
</dbReference>
<comment type="subcellular location">
    <subcellularLocation>
        <location evidence="1">Cell membrane</location>
        <topology evidence="1">Multi-pass membrane protein</topology>
    </subcellularLocation>
</comment>
<evidence type="ECO:0000256" key="1">
    <source>
        <dbReference type="ARBA" id="ARBA00004651"/>
    </source>
</evidence>
<evidence type="ECO:0000256" key="13">
    <source>
        <dbReference type="ARBA" id="ARBA00047594"/>
    </source>
</evidence>
<organism evidence="15 16">
    <name type="scientific">Holospora curviuscula</name>
    <dbReference type="NCBI Taxonomy" id="1082868"/>
    <lineage>
        <taxon>Bacteria</taxon>
        <taxon>Pseudomonadati</taxon>
        <taxon>Pseudomonadota</taxon>
        <taxon>Alphaproteobacteria</taxon>
        <taxon>Holosporales</taxon>
        <taxon>Holosporaceae</taxon>
        <taxon>Holospora</taxon>
    </lineage>
</organism>
<evidence type="ECO:0000256" key="14">
    <source>
        <dbReference type="SAM" id="Phobius"/>
    </source>
</evidence>
<feature type="transmembrane region" description="Helical" evidence="14">
    <location>
        <begin position="187"/>
        <end position="210"/>
    </location>
</feature>
<evidence type="ECO:0000256" key="9">
    <source>
        <dbReference type="ARBA" id="ARBA00023136"/>
    </source>
</evidence>
<dbReference type="GO" id="GO:0046677">
    <property type="term" value="P:response to antibiotic"/>
    <property type="evidence" value="ECO:0007669"/>
    <property type="project" value="UniProtKB-KW"/>
</dbReference>
<dbReference type="GO" id="GO:0050380">
    <property type="term" value="F:undecaprenyl-diphosphatase activity"/>
    <property type="evidence" value="ECO:0007669"/>
    <property type="project" value="UniProtKB-EC"/>
</dbReference>
<evidence type="ECO:0000313" key="16">
    <source>
        <dbReference type="Proteomes" id="UP000239425"/>
    </source>
</evidence>
<dbReference type="Proteomes" id="UP000239425">
    <property type="component" value="Unassembled WGS sequence"/>
</dbReference>
<keyword evidence="6 14" id="KW-0812">Transmembrane</keyword>
<keyword evidence="9 14" id="KW-0472">Membrane</keyword>
<feature type="transmembrane region" description="Helical" evidence="14">
    <location>
        <begin position="83"/>
        <end position="104"/>
    </location>
</feature>